<evidence type="ECO:0000313" key="1">
    <source>
        <dbReference type="EnsemblPlants" id="OBART08G02950.1"/>
    </source>
</evidence>
<dbReference type="PANTHER" id="PTHR34223">
    <property type="entry name" value="OS11G0201299 PROTEIN"/>
    <property type="match status" value="1"/>
</dbReference>
<evidence type="ECO:0000313" key="2">
    <source>
        <dbReference type="Proteomes" id="UP000026960"/>
    </source>
</evidence>
<organism evidence="1">
    <name type="scientific">Oryza barthii</name>
    <dbReference type="NCBI Taxonomy" id="65489"/>
    <lineage>
        <taxon>Eukaryota</taxon>
        <taxon>Viridiplantae</taxon>
        <taxon>Streptophyta</taxon>
        <taxon>Embryophyta</taxon>
        <taxon>Tracheophyta</taxon>
        <taxon>Spermatophyta</taxon>
        <taxon>Magnoliopsida</taxon>
        <taxon>Liliopsida</taxon>
        <taxon>Poales</taxon>
        <taxon>Poaceae</taxon>
        <taxon>BOP clade</taxon>
        <taxon>Oryzoideae</taxon>
        <taxon>Oryzeae</taxon>
        <taxon>Oryzinae</taxon>
        <taxon>Oryza</taxon>
    </lineage>
</organism>
<reference evidence="1" key="2">
    <citation type="submission" date="2015-03" db="UniProtKB">
        <authorList>
            <consortium name="EnsemblPlants"/>
        </authorList>
    </citation>
    <scope>IDENTIFICATION</scope>
</reference>
<dbReference type="STRING" id="65489.A0A0D3GWC7"/>
<proteinExistence type="predicted"/>
<dbReference type="Gramene" id="OBART08G02950.1">
    <property type="protein sequence ID" value="OBART08G02950.1"/>
    <property type="gene ID" value="OBART08G02950"/>
</dbReference>
<dbReference type="InterPro" id="IPR053197">
    <property type="entry name" value="F-box_SCFL_complex_component"/>
</dbReference>
<protein>
    <submittedName>
        <fullName evidence="1">Uncharacterized protein</fullName>
    </submittedName>
</protein>
<dbReference type="HOGENOM" id="CLU_1838199_0_0_1"/>
<dbReference type="PaxDb" id="65489-OBART08G02950.1"/>
<sequence>MPSFNILGVWDFFLQVVQKVLLSDLQRCGTLSNLRILALAEWFLSDDCYPLMYLLRRSPNIERLALLLGTCGAITYDLCDKLPNATAETGPSLKESETPVNCEKLRKILIIHPQGDKRVRIIVRILSAYIVPLPEIRIEP</sequence>
<keyword evidence="2" id="KW-1185">Reference proteome</keyword>
<name>A0A0D3GWC7_9ORYZ</name>
<dbReference type="PANTHER" id="PTHR34223:SF14">
    <property type="entry name" value="OS08G0149100 PROTEIN"/>
    <property type="match status" value="1"/>
</dbReference>
<dbReference type="AlphaFoldDB" id="A0A0D3GWC7"/>
<dbReference type="Proteomes" id="UP000026960">
    <property type="component" value="Chromosome 8"/>
</dbReference>
<accession>A0A0D3GWC7</accession>
<reference evidence="1" key="1">
    <citation type="journal article" date="2009" name="Rice">
        <title>De Novo Next Generation Sequencing of Plant Genomes.</title>
        <authorList>
            <person name="Rounsley S."/>
            <person name="Marri P.R."/>
            <person name="Yu Y."/>
            <person name="He R."/>
            <person name="Sisneros N."/>
            <person name="Goicoechea J.L."/>
            <person name="Lee S.J."/>
            <person name="Angelova A."/>
            <person name="Kudrna D."/>
            <person name="Luo M."/>
            <person name="Affourtit J."/>
            <person name="Desany B."/>
            <person name="Knight J."/>
            <person name="Niazi F."/>
            <person name="Egholm M."/>
            <person name="Wing R.A."/>
        </authorList>
    </citation>
    <scope>NUCLEOTIDE SEQUENCE [LARGE SCALE GENOMIC DNA]</scope>
    <source>
        <strain evidence="1">cv. IRGC 105608</strain>
    </source>
</reference>
<dbReference type="EnsemblPlants" id="OBART08G02950.1">
    <property type="protein sequence ID" value="OBART08G02950.1"/>
    <property type="gene ID" value="OBART08G02950"/>
</dbReference>